<gene>
    <name evidence="1" type="ORF">KLDO_g2798</name>
</gene>
<protein>
    <submittedName>
        <fullName evidence="1">WGS project CCBQ000000000 data, contig 00017</fullName>
    </submittedName>
</protein>
<dbReference type="GO" id="GO:0005811">
    <property type="term" value="C:lipid droplet"/>
    <property type="evidence" value="ECO:0007669"/>
    <property type="project" value="TreeGrafter"/>
</dbReference>
<reference evidence="1 2" key="1">
    <citation type="submission" date="2014-03" db="EMBL/GenBank/DDBJ databases">
        <title>The genome of Kluyveromyces dobzhanskii.</title>
        <authorList>
            <person name="Nystedt B."/>
            <person name="Astrom S."/>
        </authorList>
    </citation>
    <scope>NUCLEOTIDE SEQUENCE [LARGE SCALE GENOMIC DNA]</scope>
    <source>
        <strain evidence="1 2">CBS 2104</strain>
    </source>
</reference>
<dbReference type="PANTHER" id="PTHR28153:SF1">
    <property type="entry name" value="DUF4484 DOMAIN-CONTAINING PROTEIN"/>
    <property type="match status" value="1"/>
</dbReference>
<dbReference type="OrthoDB" id="2152680at2759"/>
<evidence type="ECO:0000313" key="1">
    <source>
        <dbReference type="EMBL" id="CDO94536.1"/>
    </source>
</evidence>
<dbReference type="InterPro" id="IPR018626">
    <property type="entry name" value="LCHN/Anr2"/>
</dbReference>
<dbReference type="EMBL" id="CCBQ010000038">
    <property type="protein sequence ID" value="CDO94536.1"/>
    <property type="molecule type" value="Genomic_DNA"/>
</dbReference>
<name>A0A0A8L8F4_9SACH</name>
<organism evidence="1 2">
    <name type="scientific">Kluyveromyces dobzhanskii CBS 2104</name>
    <dbReference type="NCBI Taxonomy" id="1427455"/>
    <lineage>
        <taxon>Eukaryota</taxon>
        <taxon>Fungi</taxon>
        <taxon>Dikarya</taxon>
        <taxon>Ascomycota</taxon>
        <taxon>Saccharomycotina</taxon>
        <taxon>Saccharomycetes</taxon>
        <taxon>Saccharomycetales</taxon>
        <taxon>Saccharomycetaceae</taxon>
        <taxon>Kluyveromyces</taxon>
    </lineage>
</organism>
<dbReference type="AlphaFoldDB" id="A0A0A8L8F4"/>
<dbReference type="Pfam" id="PF09804">
    <property type="entry name" value="DENND11"/>
    <property type="match status" value="2"/>
</dbReference>
<accession>A0A0A8L8F4</accession>
<evidence type="ECO:0000313" key="2">
    <source>
        <dbReference type="Proteomes" id="UP000031516"/>
    </source>
</evidence>
<proteinExistence type="predicted"/>
<dbReference type="InterPro" id="IPR053056">
    <property type="entry name" value="Lipid_Metab_Assoc_Protein"/>
</dbReference>
<dbReference type="PANTHER" id="PTHR28153">
    <property type="entry name" value="PROTEIN, PUTATIVE-RELATED"/>
    <property type="match status" value="1"/>
</dbReference>
<sequence length="382" mass="44568">MVVFVHQFDVQKGNTLVWTNGDPKTLDGLEFTVLPSGIHMRNEDTVHFEVDGKVGLAVFKQNSLDLERSQHHIDRSKVKMFSFGTIFDSSMDYEQLSYYEDGMRAALEAWWVNKDYKVLEQWDARLDRNEETSFNFNKICLSLGPLVLQLWRSALLQERILIFNKGVEVKGCNELCHLLTKIATLENGTYYNAMTITVLNADHLKNMESWCATTSDEILMYDTDLFDKAVVWDISGIHLRDHTREIKCNEVDFTIFKSLTLSDLSSFDYQYESSIIWSKLIIDGLFMIFTGNLYKPWYHLELAPIENPDFHQYLSDKTHHMYLRLKEIVDEYPDQDAIYCNANILIDLKLDYFHDSNFIGQLSDRWFGKAVIPNYIDLSSLF</sequence>
<comment type="caution">
    <text evidence="1">The sequence shown here is derived from an EMBL/GenBank/DDBJ whole genome shotgun (WGS) entry which is preliminary data.</text>
</comment>
<keyword evidence="2" id="KW-1185">Reference proteome</keyword>
<dbReference type="Proteomes" id="UP000031516">
    <property type="component" value="Unassembled WGS sequence"/>
</dbReference>